<keyword evidence="7" id="KW-0547">Nucleotide-binding</keyword>
<evidence type="ECO:0000256" key="5">
    <source>
        <dbReference type="ARBA" id="ARBA00022490"/>
    </source>
</evidence>
<dbReference type="PRINTS" id="PR01042">
    <property type="entry name" value="TRNASYNTHASP"/>
</dbReference>
<comment type="similarity">
    <text evidence="2">Belongs to the class-II aminoacyl-tRNA synthetase family. Type 2 subfamily.</text>
</comment>
<dbReference type="EC" id="6.1.1.12" evidence="3"/>
<evidence type="ECO:0000256" key="4">
    <source>
        <dbReference type="ARBA" id="ARBA00018853"/>
    </source>
</evidence>
<dbReference type="Pfam" id="PF00152">
    <property type="entry name" value="tRNA-synt_2"/>
    <property type="match status" value="1"/>
</dbReference>
<dbReference type="FunFam" id="2.40.50.140:FF:000132">
    <property type="entry name" value="Aspartyl-tRNA synthetase, cytoplasmic"/>
    <property type="match status" value="1"/>
</dbReference>
<dbReference type="InterPro" id="IPR004364">
    <property type="entry name" value="Aa-tRNA-synt_II"/>
</dbReference>
<dbReference type="SUPFAM" id="SSF55681">
    <property type="entry name" value="Class II aaRS and biotin synthetases"/>
    <property type="match status" value="1"/>
</dbReference>
<dbReference type="NCBIfam" id="NF003483">
    <property type="entry name" value="PRK05159.1"/>
    <property type="match status" value="1"/>
</dbReference>
<dbReference type="OrthoDB" id="372395at2759"/>
<comment type="caution">
    <text evidence="15">The sequence shown here is derived from an EMBL/GenBank/DDBJ whole genome shotgun (WGS) entry which is preliminary data.</text>
</comment>
<comment type="catalytic activity">
    <reaction evidence="12">
        <text>tRNA(Asp) + L-aspartate + ATP = L-aspartyl-tRNA(Asp) + AMP + diphosphate</text>
        <dbReference type="Rhea" id="RHEA:19649"/>
        <dbReference type="Rhea" id="RHEA-COMP:9660"/>
        <dbReference type="Rhea" id="RHEA-COMP:9678"/>
        <dbReference type="ChEBI" id="CHEBI:29991"/>
        <dbReference type="ChEBI" id="CHEBI:30616"/>
        <dbReference type="ChEBI" id="CHEBI:33019"/>
        <dbReference type="ChEBI" id="CHEBI:78442"/>
        <dbReference type="ChEBI" id="CHEBI:78516"/>
        <dbReference type="ChEBI" id="CHEBI:456215"/>
        <dbReference type="EC" id="6.1.1.12"/>
    </reaction>
</comment>
<dbReference type="InterPro" id="IPR004365">
    <property type="entry name" value="NA-bd_OB_tRNA"/>
</dbReference>
<evidence type="ECO:0000256" key="2">
    <source>
        <dbReference type="ARBA" id="ARBA00005312"/>
    </source>
</evidence>
<evidence type="ECO:0000313" key="15">
    <source>
        <dbReference type="EMBL" id="OMJ27434.1"/>
    </source>
</evidence>
<reference evidence="16" key="1">
    <citation type="submission" date="2017-01" db="EMBL/GenBank/DDBJ databases">
        <authorList>
            <person name="Wang Y."/>
            <person name="White M."/>
            <person name="Kvist S."/>
            <person name="Moncalvo J.-M."/>
        </authorList>
    </citation>
    <scope>NUCLEOTIDE SEQUENCE [LARGE SCALE GENOMIC DNA]</scope>
    <source>
        <strain evidence="16">ID-206-W2</strain>
    </source>
</reference>
<feature type="compositionally biased region" description="Basic and acidic residues" evidence="13">
    <location>
        <begin position="1"/>
        <end position="13"/>
    </location>
</feature>
<evidence type="ECO:0000256" key="12">
    <source>
        <dbReference type="ARBA" id="ARBA00047904"/>
    </source>
</evidence>
<keyword evidence="6 15" id="KW-0436">Ligase</keyword>
<evidence type="ECO:0000256" key="6">
    <source>
        <dbReference type="ARBA" id="ARBA00022598"/>
    </source>
</evidence>
<dbReference type="InterPro" id="IPR002312">
    <property type="entry name" value="Asp/Asn-tRNA-synth_IIb"/>
</dbReference>
<gene>
    <name evidence="15" type="ORF">AYI69_g3136</name>
</gene>
<dbReference type="InterPro" id="IPR012340">
    <property type="entry name" value="NA-bd_OB-fold"/>
</dbReference>
<dbReference type="InterPro" id="IPR006195">
    <property type="entry name" value="aa-tRNA-synth_II"/>
</dbReference>
<evidence type="ECO:0000256" key="8">
    <source>
        <dbReference type="ARBA" id="ARBA00022840"/>
    </source>
</evidence>
<feature type="region of interest" description="Disordered" evidence="13">
    <location>
        <begin position="1"/>
        <end position="32"/>
    </location>
</feature>
<dbReference type="FunFam" id="3.30.930.10:FF:000013">
    <property type="entry name" value="Aspartate--tRNA ligase, cytoplasmic"/>
    <property type="match status" value="1"/>
</dbReference>
<comment type="subcellular location">
    <subcellularLocation>
        <location evidence="1">Cytoplasm</location>
    </subcellularLocation>
</comment>
<dbReference type="Gene3D" id="2.40.50.140">
    <property type="entry name" value="Nucleic acid-binding proteins"/>
    <property type="match status" value="1"/>
</dbReference>
<dbReference type="GO" id="GO:0006422">
    <property type="term" value="P:aspartyl-tRNA aminoacylation"/>
    <property type="evidence" value="ECO:0007669"/>
    <property type="project" value="InterPro"/>
</dbReference>
<dbReference type="CDD" id="cd04320">
    <property type="entry name" value="AspRS_cyto_N"/>
    <property type="match status" value="1"/>
</dbReference>
<dbReference type="SUPFAM" id="SSF50249">
    <property type="entry name" value="Nucleic acid-binding proteins"/>
    <property type="match status" value="1"/>
</dbReference>
<evidence type="ECO:0000256" key="11">
    <source>
        <dbReference type="ARBA" id="ARBA00033155"/>
    </source>
</evidence>
<dbReference type="NCBIfam" id="TIGR00458">
    <property type="entry name" value="aspS_nondisc"/>
    <property type="match status" value="1"/>
</dbReference>
<dbReference type="HAMAP" id="MF_02075">
    <property type="entry name" value="Asp_tRNA_synth_type2"/>
    <property type="match status" value="1"/>
</dbReference>
<dbReference type="EMBL" id="LSSM01001021">
    <property type="protein sequence ID" value="OMJ27434.1"/>
    <property type="molecule type" value="Genomic_DNA"/>
</dbReference>
<keyword evidence="9" id="KW-0648">Protein biosynthesis</keyword>
<evidence type="ECO:0000256" key="13">
    <source>
        <dbReference type="SAM" id="MobiDB-lite"/>
    </source>
</evidence>
<evidence type="ECO:0000313" key="16">
    <source>
        <dbReference type="Proteomes" id="UP000187429"/>
    </source>
</evidence>
<dbReference type="CDD" id="cd00776">
    <property type="entry name" value="AsxRS_core"/>
    <property type="match status" value="1"/>
</dbReference>
<evidence type="ECO:0000259" key="14">
    <source>
        <dbReference type="PROSITE" id="PS50862"/>
    </source>
</evidence>
<keyword evidence="16" id="KW-1185">Reference proteome</keyword>
<dbReference type="InterPro" id="IPR004523">
    <property type="entry name" value="Asp-tRNA_synthase_2"/>
</dbReference>
<keyword evidence="5" id="KW-0963">Cytoplasm</keyword>
<protein>
    <recommendedName>
        <fullName evidence="4">Aspartate--tRNA ligase, cytoplasmic</fullName>
        <ecNumber evidence="3">6.1.1.12</ecNumber>
    </recommendedName>
    <alternativeName>
        <fullName evidence="11">Aspartyl-tRNA synthetase</fullName>
    </alternativeName>
</protein>
<dbReference type="PROSITE" id="PS50862">
    <property type="entry name" value="AA_TRNA_LIGASE_II"/>
    <property type="match status" value="1"/>
</dbReference>
<dbReference type="Gene3D" id="3.30.930.10">
    <property type="entry name" value="Bira Bifunctional Protein, Domain 2"/>
    <property type="match status" value="1"/>
</dbReference>
<evidence type="ECO:0000256" key="1">
    <source>
        <dbReference type="ARBA" id="ARBA00004496"/>
    </source>
</evidence>
<evidence type="ECO:0000256" key="3">
    <source>
        <dbReference type="ARBA" id="ARBA00012841"/>
    </source>
</evidence>
<dbReference type="GO" id="GO:0003723">
    <property type="term" value="F:RNA binding"/>
    <property type="evidence" value="ECO:0007669"/>
    <property type="project" value="TreeGrafter"/>
</dbReference>
<evidence type="ECO:0000256" key="9">
    <source>
        <dbReference type="ARBA" id="ARBA00022917"/>
    </source>
</evidence>
<dbReference type="InterPro" id="IPR045864">
    <property type="entry name" value="aa-tRNA-synth_II/BPL/LPL"/>
</dbReference>
<evidence type="ECO:0000256" key="7">
    <source>
        <dbReference type="ARBA" id="ARBA00022741"/>
    </source>
</evidence>
<dbReference type="Pfam" id="PF01336">
    <property type="entry name" value="tRNA_anti-codon"/>
    <property type="match status" value="1"/>
</dbReference>
<dbReference type="GO" id="GO:0017101">
    <property type="term" value="C:aminoacyl-tRNA synthetase multienzyme complex"/>
    <property type="evidence" value="ECO:0007669"/>
    <property type="project" value="TreeGrafter"/>
</dbReference>
<sequence>MADSVPTDHKVESVAEDLQNLVLGPDGEPLSKKALKKLEKEREKEKRKQERAAELAAEKAAREANVVDYAKDNYGKLEMNQSASFEGTKFTTVRDLESAQVGSVVTIIARVQTTRPTGAKMCFLVLREGTSTVQALVSVNSDSISKQMVKFADTISAESLVRVTGVVVKPDEIVKSCTVGNVELHISTLFITSEATSRIPFSMEDATRPEIEYTKDPLLVKVNLDTRLDNRVIDLRTITNNAIFRLQAAVCKLFREFLDNRDFVEIHSPKIISSASEGGANVFQVSYFKRFAYLAQSPQFYKQMCISSDFGAVYEIAPVFRAEDSNTHRHMTEYIGLDLEMSFKEHYHEVMYMIADLFTFIFKELEKRYSHEISIIQRQYPFEPIKYSEKPLKLEFKDAVALLRGAGIEVDDYEDLSTANERILGGLVRDKYNTDFYMLDKFPTKIRPFYTMPDKENPLYSNSYDFFIRGEEIMSGAQRVHDADFLESRIRECGVDPATMSDYVNAFRYGCSPHAGGGVGLERVIMLYLNLGNIRRASLFPRDPKRLDP</sequence>
<dbReference type="Proteomes" id="UP000187429">
    <property type="component" value="Unassembled WGS sequence"/>
</dbReference>
<name>A0A1R1YKM5_9FUNG</name>
<dbReference type="GO" id="GO:0005829">
    <property type="term" value="C:cytosol"/>
    <property type="evidence" value="ECO:0007669"/>
    <property type="project" value="TreeGrafter"/>
</dbReference>
<dbReference type="PANTHER" id="PTHR43450">
    <property type="entry name" value="ASPARTYL-TRNA SYNTHETASE"/>
    <property type="match status" value="1"/>
</dbReference>
<accession>A0A1R1YKM5</accession>
<dbReference type="GO" id="GO:0005524">
    <property type="term" value="F:ATP binding"/>
    <property type="evidence" value="ECO:0007669"/>
    <property type="project" value="UniProtKB-KW"/>
</dbReference>
<evidence type="ECO:0000256" key="10">
    <source>
        <dbReference type="ARBA" id="ARBA00023146"/>
    </source>
</evidence>
<keyword evidence="8" id="KW-0067">ATP-binding</keyword>
<feature type="domain" description="Aminoacyl-transfer RNA synthetases class-II family profile" evidence="14">
    <location>
        <begin position="244"/>
        <end position="541"/>
    </location>
</feature>
<keyword evidence="10" id="KW-0030">Aminoacyl-tRNA synthetase</keyword>
<proteinExistence type="inferred from homology"/>
<dbReference type="GO" id="GO:0004815">
    <property type="term" value="F:aspartate-tRNA ligase activity"/>
    <property type="evidence" value="ECO:0007669"/>
    <property type="project" value="UniProtKB-EC"/>
</dbReference>
<organism evidence="15 16">
    <name type="scientific">Smittium culicis</name>
    <dbReference type="NCBI Taxonomy" id="133412"/>
    <lineage>
        <taxon>Eukaryota</taxon>
        <taxon>Fungi</taxon>
        <taxon>Fungi incertae sedis</taxon>
        <taxon>Zoopagomycota</taxon>
        <taxon>Kickxellomycotina</taxon>
        <taxon>Harpellomycetes</taxon>
        <taxon>Harpellales</taxon>
        <taxon>Legeriomycetaceae</taxon>
        <taxon>Smittium</taxon>
    </lineage>
</organism>
<dbReference type="AlphaFoldDB" id="A0A1R1YKM5"/>
<dbReference type="PANTHER" id="PTHR43450:SF1">
    <property type="entry name" value="ASPARTATE--TRNA LIGASE, CYTOPLASMIC"/>
    <property type="match status" value="1"/>
</dbReference>